<feature type="domain" description="CheB-type methylesterase" evidence="9">
    <location>
        <begin position="153"/>
        <end position="350"/>
    </location>
</feature>
<dbReference type="OrthoDB" id="9793421at2"/>
<evidence type="ECO:0000256" key="5">
    <source>
        <dbReference type="HAMAP-Rule" id="MF_00099"/>
    </source>
</evidence>
<feature type="domain" description="Response regulatory" evidence="8">
    <location>
        <begin position="5"/>
        <end position="122"/>
    </location>
</feature>
<dbReference type="Proteomes" id="UP000001695">
    <property type="component" value="Chromosome"/>
</dbReference>
<dbReference type="InterPro" id="IPR035909">
    <property type="entry name" value="CheB_C"/>
</dbReference>
<dbReference type="AlphaFoldDB" id="B2IGA5"/>
<proteinExistence type="inferred from homology"/>
<reference evidence="10 11" key="2">
    <citation type="journal article" date="2010" name="J. Bacteriol.">
        <title>Complete genome sequence of Beijerinckia indica subsp. indica.</title>
        <authorList>
            <person name="Tamas I."/>
            <person name="Dedysh S.N."/>
            <person name="Liesack W."/>
            <person name="Stott M.B."/>
            <person name="Alam M."/>
            <person name="Murrell J.C."/>
            <person name="Dunfield P.F."/>
        </authorList>
    </citation>
    <scope>NUCLEOTIDE SEQUENCE [LARGE SCALE GENOMIC DNA]</scope>
    <source>
        <strain evidence="11">ATCC 9039 / DSM 1715 / NCIMB 8712</strain>
    </source>
</reference>
<dbReference type="GO" id="GO:0005737">
    <property type="term" value="C:cytoplasm"/>
    <property type="evidence" value="ECO:0007669"/>
    <property type="project" value="UniProtKB-SubCell"/>
</dbReference>
<evidence type="ECO:0000313" key="11">
    <source>
        <dbReference type="Proteomes" id="UP000001695"/>
    </source>
</evidence>
<dbReference type="EMBL" id="CP001016">
    <property type="protein sequence ID" value="ACB97179.1"/>
    <property type="molecule type" value="Genomic_DNA"/>
</dbReference>
<reference evidence="11" key="1">
    <citation type="submission" date="2008-03" db="EMBL/GenBank/DDBJ databases">
        <title>Complete sequence of chromosome of Beijerinckia indica subsp. indica ATCC 9039.</title>
        <authorList>
            <consortium name="US DOE Joint Genome Institute"/>
            <person name="Copeland A."/>
            <person name="Lucas S."/>
            <person name="Lapidus A."/>
            <person name="Glavina del Rio T."/>
            <person name="Dalin E."/>
            <person name="Tice H."/>
            <person name="Bruce D."/>
            <person name="Goodwin L."/>
            <person name="Pitluck S."/>
            <person name="LaButti K."/>
            <person name="Schmutz J."/>
            <person name="Larimer F."/>
            <person name="Land M."/>
            <person name="Hauser L."/>
            <person name="Kyrpides N."/>
            <person name="Mikhailova N."/>
            <person name="Dunfield P.F."/>
            <person name="Dedysh S.N."/>
            <person name="Liesack W."/>
            <person name="Saw J.H."/>
            <person name="Alam M."/>
            <person name="Chen Y."/>
            <person name="Murrell J.C."/>
            <person name="Richardson P."/>
        </authorList>
    </citation>
    <scope>NUCLEOTIDE SEQUENCE [LARGE SCALE GENOMIC DNA]</scope>
    <source>
        <strain evidence="11">ATCC 9039 / DSM 1715 / NCIMB 8712</strain>
    </source>
</reference>
<evidence type="ECO:0000256" key="6">
    <source>
        <dbReference type="PROSITE-ProRule" id="PRU00050"/>
    </source>
</evidence>
<dbReference type="InterPro" id="IPR011006">
    <property type="entry name" value="CheY-like_superfamily"/>
</dbReference>
<protein>
    <recommendedName>
        <fullName evidence="5">Protein-glutamate methylesterase/protein-glutamine glutaminase</fullName>
        <ecNumber evidence="5">3.1.1.61</ecNumber>
        <ecNumber evidence="5">3.5.1.44</ecNumber>
    </recommendedName>
</protein>
<evidence type="ECO:0000313" key="10">
    <source>
        <dbReference type="EMBL" id="ACB97179.1"/>
    </source>
</evidence>
<evidence type="ECO:0000259" key="9">
    <source>
        <dbReference type="PROSITE" id="PS50122"/>
    </source>
</evidence>
<comment type="catalytic activity">
    <reaction evidence="4 5">
        <text>[protein]-L-glutamate 5-O-methyl ester + H2O = L-glutamyl-[protein] + methanol + H(+)</text>
        <dbReference type="Rhea" id="RHEA:23236"/>
        <dbReference type="Rhea" id="RHEA-COMP:10208"/>
        <dbReference type="Rhea" id="RHEA-COMP:10311"/>
        <dbReference type="ChEBI" id="CHEBI:15377"/>
        <dbReference type="ChEBI" id="CHEBI:15378"/>
        <dbReference type="ChEBI" id="CHEBI:17790"/>
        <dbReference type="ChEBI" id="CHEBI:29973"/>
        <dbReference type="ChEBI" id="CHEBI:82795"/>
        <dbReference type="EC" id="3.1.1.61"/>
    </reaction>
</comment>
<comment type="similarity">
    <text evidence="5">Belongs to the CheB family.</text>
</comment>
<keyword evidence="5 7" id="KW-0597">Phosphoprotein</keyword>
<dbReference type="NCBIfam" id="NF001965">
    <property type="entry name" value="PRK00742.1"/>
    <property type="match status" value="1"/>
</dbReference>
<feature type="active site" evidence="5 6">
    <location>
        <position position="165"/>
    </location>
</feature>
<dbReference type="InterPro" id="IPR001789">
    <property type="entry name" value="Sig_transdc_resp-reg_receiver"/>
</dbReference>
<dbReference type="Gene3D" id="3.40.50.180">
    <property type="entry name" value="Methylesterase CheB, C-terminal domain"/>
    <property type="match status" value="1"/>
</dbReference>
<dbReference type="SUPFAM" id="SSF52172">
    <property type="entry name" value="CheY-like"/>
    <property type="match status" value="1"/>
</dbReference>
<dbReference type="InterPro" id="IPR000673">
    <property type="entry name" value="Sig_transdc_resp-reg_Me-estase"/>
</dbReference>
<accession>B2IGA5</accession>
<comment type="PTM">
    <text evidence="5">Phosphorylated by CheA. Phosphorylation of the N-terminal regulatory domain activates the methylesterase activity.</text>
</comment>
<comment type="function">
    <text evidence="5">Involved in chemotaxis. Part of a chemotaxis signal transduction system that modulates chemotaxis in response to various stimuli. Catalyzes the demethylation of specific methylglutamate residues introduced into the chemoreceptors (methyl-accepting chemotaxis proteins or MCP) by CheR. Also mediates the irreversible deamidation of specific glutamine residues to glutamic acid.</text>
</comment>
<dbReference type="SMART" id="SM00448">
    <property type="entry name" value="REC"/>
    <property type="match status" value="1"/>
</dbReference>
<dbReference type="STRING" id="395963.Bind_3626"/>
<dbReference type="PANTHER" id="PTHR42872">
    <property type="entry name" value="PROTEIN-GLUTAMATE METHYLESTERASE/PROTEIN-GLUTAMINE GLUTAMINASE"/>
    <property type="match status" value="1"/>
</dbReference>
<comment type="catalytic activity">
    <reaction evidence="5">
        <text>L-glutaminyl-[protein] + H2O = L-glutamyl-[protein] + NH4(+)</text>
        <dbReference type="Rhea" id="RHEA:16441"/>
        <dbReference type="Rhea" id="RHEA-COMP:10207"/>
        <dbReference type="Rhea" id="RHEA-COMP:10208"/>
        <dbReference type="ChEBI" id="CHEBI:15377"/>
        <dbReference type="ChEBI" id="CHEBI:28938"/>
        <dbReference type="ChEBI" id="CHEBI:29973"/>
        <dbReference type="ChEBI" id="CHEBI:30011"/>
        <dbReference type="EC" id="3.5.1.44"/>
    </reaction>
</comment>
<dbReference type="EC" id="3.1.1.61" evidence="5"/>
<gene>
    <name evidence="5" type="primary">cheB</name>
    <name evidence="10" type="ordered locus">Bind_3626</name>
</gene>
<dbReference type="PROSITE" id="PS50122">
    <property type="entry name" value="CHEB"/>
    <property type="match status" value="1"/>
</dbReference>
<keyword evidence="1 5" id="KW-0963">Cytoplasm</keyword>
<evidence type="ECO:0000256" key="1">
    <source>
        <dbReference type="ARBA" id="ARBA00022490"/>
    </source>
</evidence>
<comment type="domain">
    <text evidence="5">Contains a C-terminal catalytic domain, and an N-terminal region which modulates catalytic activity.</text>
</comment>
<dbReference type="NCBIfam" id="NF009206">
    <property type="entry name" value="PRK12555.1"/>
    <property type="match status" value="1"/>
</dbReference>
<organism evidence="10 11">
    <name type="scientific">Beijerinckia indica subsp. indica (strain ATCC 9039 / DSM 1715 / NCIMB 8712)</name>
    <dbReference type="NCBI Taxonomy" id="395963"/>
    <lineage>
        <taxon>Bacteria</taxon>
        <taxon>Pseudomonadati</taxon>
        <taxon>Pseudomonadota</taxon>
        <taxon>Alphaproteobacteria</taxon>
        <taxon>Hyphomicrobiales</taxon>
        <taxon>Beijerinckiaceae</taxon>
        <taxon>Beijerinckia</taxon>
    </lineage>
</organism>
<dbReference type="PROSITE" id="PS50110">
    <property type="entry name" value="RESPONSE_REGULATORY"/>
    <property type="match status" value="1"/>
</dbReference>
<sequence>MRQIRVLVVDDSVTMRRLISMVLRRDREIDVVGEAGDPFEARQAIKALNPDVVTLDVEMPNMNGLDFLEKIMRLRPTPVIMVSNLTAQGTAATIKALEIGAFDCIAKPVSGEVDLFGELASKVKAAAGATMRQRPQSEPLSRPESFAATREIYHPGGRLVAIGSSTGGVEALITILSGFPQNCPPTVIAQHMPAGFTRSFAERLNRLCQPQVCEASDGALLEMGRVYLAPGGLCHLEISGTSLYGSTPWRCRLRPTDPVNGHRPSVDVLFASVAKAAGSNSVGVILTGMGRDGAQGLLAMRQSGARTFGQDEASSLVYGMPKAAYEIGAVERQVALPRLRAEILRATNLEGEEKCLSPLQ</sequence>
<evidence type="ECO:0000256" key="7">
    <source>
        <dbReference type="PROSITE-ProRule" id="PRU00169"/>
    </source>
</evidence>
<dbReference type="RefSeq" id="WP_012386527.1">
    <property type="nucleotide sequence ID" value="NC_010581.1"/>
</dbReference>
<dbReference type="EC" id="3.5.1.44" evidence="5"/>
<feature type="active site" evidence="5 6">
    <location>
        <position position="292"/>
    </location>
</feature>
<dbReference type="InterPro" id="IPR008248">
    <property type="entry name" value="CheB-like"/>
</dbReference>
<dbReference type="GO" id="GO:0006935">
    <property type="term" value="P:chemotaxis"/>
    <property type="evidence" value="ECO:0007669"/>
    <property type="project" value="UniProtKB-UniRule"/>
</dbReference>
<feature type="modified residue" description="4-aspartylphosphate" evidence="5 7">
    <location>
        <position position="56"/>
    </location>
</feature>
<dbReference type="Pfam" id="PF01339">
    <property type="entry name" value="CheB_methylest"/>
    <property type="match status" value="1"/>
</dbReference>
<dbReference type="Pfam" id="PF00072">
    <property type="entry name" value="Response_reg"/>
    <property type="match status" value="1"/>
</dbReference>
<dbReference type="GO" id="GO:0000156">
    <property type="term" value="F:phosphorelay response regulator activity"/>
    <property type="evidence" value="ECO:0007669"/>
    <property type="project" value="InterPro"/>
</dbReference>
<dbReference type="KEGG" id="bid:Bind_3626"/>
<keyword evidence="2 5" id="KW-0145">Chemotaxis</keyword>
<dbReference type="SUPFAM" id="SSF52738">
    <property type="entry name" value="Methylesterase CheB, C-terminal domain"/>
    <property type="match status" value="1"/>
</dbReference>
<feature type="active site" evidence="5 6">
    <location>
        <position position="191"/>
    </location>
</feature>
<dbReference type="GO" id="GO:0050568">
    <property type="term" value="F:protein-glutamine glutaminase activity"/>
    <property type="evidence" value="ECO:0007669"/>
    <property type="project" value="UniProtKB-UniRule"/>
</dbReference>
<evidence type="ECO:0000256" key="3">
    <source>
        <dbReference type="ARBA" id="ARBA00022801"/>
    </source>
</evidence>
<comment type="subcellular location">
    <subcellularLocation>
        <location evidence="5">Cytoplasm</location>
    </subcellularLocation>
</comment>
<dbReference type="eggNOG" id="COG2201">
    <property type="taxonomic scope" value="Bacteria"/>
</dbReference>
<dbReference type="CDD" id="cd16432">
    <property type="entry name" value="CheB_Rec"/>
    <property type="match status" value="1"/>
</dbReference>
<keyword evidence="11" id="KW-1185">Reference proteome</keyword>
<keyword evidence="3 5" id="KW-0378">Hydrolase</keyword>
<dbReference type="PIRSF" id="PIRSF000876">
    <property type="entry name" value="RR_chemtxs_CheB"/>
    <property type="match status" value="1"/>
</dbReference>
<name>B2IGA5_BEII9</name>
<dbReference type="PANTHER" id="PTHR42872:SF6">
    <property type="entry name" value="PROTEIN-GLUTAMATE METHYLESTERASE_PROTEIN-GLUTAMINE GLUTAMINASE"/>
    <property type="match status" value="1"/>
</dbReference>
<evidence type="ECO:0000259" key="8">
    <source>
        <dbReference type="PROSITE" id="PS50110"/>
    </source>
</evidence>
<evidence type="ECO:0000256" key="4">
    <source>
        <dbReference type="ARBA" id="ARBA00048267"/>
    </source>
</evidence>
<dbReference type="GO" id="GO:0008984">
    <property type="term" value="F:protein-glutamate methylesterase activity"/>
    <property type="evidence" value="ECO:0007669"/>
    <property type="project" value="UniProtKB-UniRule"/>
</dbReference>
<dbReference type="CDD" id="cd17541">
    <property type="entry name" value="REC_CheB-like"/>
    <property type="match status" value="1"/>
</dbReference>
<dbReference type="HAMAP" id="MF_00099">
    <property type="entry name" value="CheB_chemtxs"/>
    <property type="match status" value="1"/>
</dbReference>
<evidence type="ECO:0000256" key="2">
    <source>
        <dbReference type="ARBA" id="ARBA00022500"/>
    </source>
</evidence>
<dbReference type="HOGENOM" id="CLU_000445_51_0_5"/>
<dbReference type="Gene3D" id="3.40.50.2300">
    <property type="match status" value="1"/>
</dbReference>